<dbReference type="Pfam" id="PF01079">
    <property type="entry name" value="Hint"/>
    <property type="match status" value="1"/>
</dbReference>
<dbReference type="PRINTS" id="PR01217">
    <property type="entry name" value="PRICHEXTENSN"/>
</dbReference>
<evidence type="ECO:0000313" key="3">
    <source>
        <dbReference type="EMBL" id="EFJ27964.1"/>
    </source>
</evidence>
<dbReference type="HOGENOM" id="CLU_052909_0_0_1"/>
<feature type="domain" description="Hint" evidence="2">
    <location>
        <begin position="218"/>
        <end position="314"/>
    </location>
</feature>
<dbReference type="SUPFAM" id="SSF51294">
    <property type="entry name" value="Hedgehog/intein (Hint) domain"/>
    <property type="match status" value="1"/>
</dbReference>
<dbReference type="InterPro" id="IPR036844">
    <property type="entry name" value="Hint_dom_sf"/>
</dbReference>
<feature type="region of interest" description="Disordered" evidence="1">
    <location>
        <begin position="94"/>
        <end position="113"/>
    </location>
</feature>
<dbReference type="PANTHER" id="PTHR46706:SF12">
    <property type="entry name" value="PROTEIN QUA-1-RELATED"/>
    <property type="match status" value="1"/>
</dbReference>
<dbReference type="InterPro" id="IPR003587">
    <property type="entry name" value="Hint_dom_N"/>
</dbReference>
<feature type="compositionally biased region" description="Pro residues" evidence="1">
    <location>
        <begin position="154"/>
        <end position="217"/>
    </location>
</feature>
<accession>D8RJU0</accession>
<feature type="compositionally biased region" description="Basic and acidic residues" evidence="1">
    <location>
        <begin position="95"/>
        <end position="106"/>
    </location>
</feature>
<feature type="region of interest" description="Disordered" evidence="1">
    <location>
        <begin position="151"/>
        <end position="223"/>
    </location>
</feature>
<dbReference type="InterPro" id="IPR001767">
    <property type="entry name" value="Hedgehog_Hint"/>
</dbReference>
<sequence>MTQPVLVVHGTIEGAPVIPRNSIVQISLFQLRWIVITPALLTDSPVKFLEADRLLEKCRASGGMMSNTRLLKHRKWALVVFSHDWNMVMIQRHKSQQEPKVQTHEPNHHKRSNYNIRSVAGLRMVSSSPERIPATLFQLLELEACIAVAQTSLPPTPPPASPPTPGTTPPPGTPPPGATPPPGTRPPPGTPPPGTPPATPPPGTRPPPATPPPPPATPGCFPGDATVQMYNGEIKFVRELNVGDKVAVGKNIYSDVYGFGHKDADAISKFFQVHSASNMLELTAGHFVPVAVNGKLMYKRAEDLKVGDSLWESSKITEISKVEKLGLYNPLTLSGSIMVNNVLASTHSEWFLDSIFDAVGATEYLPYAYQAVLAPVRAIYNTVGKDLYAKGYAAIDSFISIAEFGTKYGGSVALTFGIAGLVLASKV</sequence>
<protein>
    <recommendedName>
        <fullName evidence="2">Hint domain-containing protein</fullName>
    </recommendedName>
</protein>
<dbReference type="Gene3D" id="2.170.16.10">
    <property type="entry name" value="Hedgehog/Intein (Hint) domain"/>
    <property type="match status" value="1"/>
</dbReference>
<dbReference type="SMART" id="SM00306">
    <property type="entry name" value="HintN"/>
    <property type="match status" value="1"/>
</dbReference>
<dbReference type="Gramene" id="EFJ27964">
    <property type="protein sequence ID" value="EFJ27964"/>
    <property type="gene ID" value="SELMODRAFT_441476"/>
</dbReference>
<dbReference type="eggNOG" id="KOG3638">
    <property type="taxonomic scope" value="Eukaryota"/>
</dbReference>
<organism evidence="4">
    <name type="scientific">Selaginella moellendorffii</name>
    <name type="common">Spikemoss</name>
    <dbReference type="NCBI Taxonomy" id="88036"/>
    <lineage>
        <taxon>Eukaryota</taxon>
        <taxon>Viridiplantae</taxon>
        <taxon>Streptophyta</taxon>
        <taxon>Embryophyta</taxon>
        <taxon>Tracheophyta</taxon>
        <taxon>Lycopodiopsida</taxon>
        <taxon>Selaginellales</taxon>
        <taxon>Selaginellaceae</taxon>
        <taxon>Selaginella</taxon>
    </lineage>
</organism>
<dbReference type="PANTHER" id="PTHR46706">
    <property type="entry name" value="PROTEIN QUA-1-RELATED"/>
    <property type="match status" value="1"/>
</dbReference>
<dbReference type="AlphaFoldDB" id="D8RJU0"/>
<keyword evidence="4" id="KW-1185">Reference proteome</keyword>
<dbReference type="CDD" id="cd00081">
    <property type="entry name" value="Hint"/>
    <property type="match status" value="1"/>
</dbReference>
<dbReference type="GO" id="GO:0016540">
    <property type="term" value="P:protein autoprocessing"/>
    <property type="evidence" value="ECO:0007669"/>
    <property type="project" value="InterPro"/>
</dbReference>
<dbReference type="EMBL" id="GL377581">
    <property type="protein sequence ID" value="EFJ27964.1"/>
    <property type="molecule type" value="Genomic_DNA"/>
</dbReference>
<dbReference type="Proteomes" id="UP000001514">
    <property type="component" value="Unassembled WGS sequence"/>
</dbReference>
<dbReference type="InParanoid" id="D8RJU0"/>
<reference evidence="3 4" key="1">
    <citation type="journal article" date="2011" name="Science">
        <title>The Selaginella genome identifies genetic changes associated with the evolution of vascular plants.</title>
        <authorList>
            <person name="Banks J.A."/>
            <person name="Nishiyama T."/>
            <person name="Hasebe M."/>
            <person name="Bowman J.L."/>
            <person name="Gribskov M."/>
            <person name="dePamphilis C."/>
            <person name="Albert V.A."/>
            <person name="Aono N."/>
            <person name="Aoyama T."/>
            <person name="Ambrose B.A."/>
            <person name="Ashton N.W."/>
            <person name="Axtell M.J."/>
            <person name="Barker E."/>
            <person name="Barker M.S."/>
            <person name="Bennetzen J.L."/>
            <person name="Bonawitz N.D."/>
            <person name="Chapple C."/>
            <person name="Cheng C."/>
            <person name="Correa L.G."/>
            <person name="Dacre M."/>
            <person name="DeBarry J."/>
            <person name="Dreyer I."/>
            <person name="Elias M."/>
            <person name="Engstrom E.M."/>
            <person name="Estelle M."/>
            <person name="Feng L."/>
            <person name="Finet C."/>
            <person name="Floyd S.K."/>
            <person name="Frommer W.B."/>
            <person name="Fujita T."/>
            <person name="Gramzow L."/>
            <person name="Gutensohn M."/>
            <person name="Harholt J."/>
            <person name="Hattori M."/>
            <person name="Heyl A."/>
            <person name="Hirai T."/>
            <person name="Hiwatashi Y."/>
            <person name="Ishikawa M."/>
            <person name="Iwata M."/>
            <person name="Karol K.G."/>
            <person name="Koehler B."/>
            <person name="Kolukisaoglu U."/>
            <person name="Kubo M."/>
            <person name="Kurata T."/>
            <person name="Lalonde S."/>
            <person name="Li K."/>
            <person name="Li Y."/>
            <person name="Litt A."/>
            <person name="Lyons E."/>
            <person name="Manning G."/>
            <person name="Maruyama T."/>
            <person name="Michael T.P."/>
            <person name="Mikami K."/>
            <person name="Miyazaki S."/>
            <person name="Morinaga S."/>
            <person name="Murata T."/>
            <person name="Mueller-Roeber B."/>
            <person name="Nelson D.R."/>
            <person name="Obara M."/>
            <person name="Oguri Y."/>
            <person name="Olmstead R.G."/>
            <person name="Onodera N."/>
            <person name="Petersen B.L."/>
            <person name="Pils B."/>
            <person name="Prigge M."/>
            <person name="Rensing S.A."/>
            <person name="Riano-Pachon D.M."/>
            <person name="Roberts A.W."/>
            <person name="Sato Y."/>
            <person name="Scheller H.V."/>
            <person name="Schulz B."/>
            <person name="Schulz C."/>
            <person name="Shakirov E.V."/>
            <person name="Shibagaki N."/>
            <person name="Shinohara N."/>
            <person name="Shippen D.E."/>
            <person name="Soerensen I."/>
            <person name="Sotooka R."/>
            <person name="Sugimoto N."/>
            <person name="Sugita M."/>
            <person name="Sumikawa N."/>
            <person name="Tanurdzic M."/>
            <person name="Theissen G."/>
            <person name="Ulvskov P."/>
            <person name="Wakazuki S."/>
            <person name="Weng J.K."/>
            <person name="Willats W.W."/>
            <person name="Wipf D."/>
            <person name="Wolf P.G."/>
            <person name="Yang L."/>
            <person name="Zimmer A.D."/>
            <person name="Zhu Q."/>
            <person name="Mitros T."/>
            <person name="Hellsten U."/>
            <person name="Loque D."/>
            <person name="Otillar R."/>
            <person name="Salamov A."/>
            <person name="Schmutz J."/>
            <person name="Shapiro H."/>
            <person name="Lindquist E."/>
            <person name="Lucas S."/>
            <person name="Rokhsar D."/>
            <person name="Grigoriev I.V."/>
        </authorList>
    </citation>
    <scope>NUCLEOTIDE SEQUENCE [LARGE SCALE GENOMIC DNA]</scope>
</reference>
<dbReference type="GO" id="GO:0031012">
    <property type="term" value="C:extracellular matrix"/>
    <property type="evidence" value="ECO:0000318"/>
    <property type="project" value="GO_Central"/>
</dbReference>
<evidence type="ECO:0000256" key="1">
    <source>
        <dbReference type="SAM" id="MobiDB-lite"/>
    </source>
</evidence>
<dbReference type="KEGG" id="smo:SELMODRAFT_441476"/>
<dbReference type="InterPro" id="IPR052140">
    <property type="entry name" value="Dev_Signal_Hedgehog-like"/>
</dbReference>
<gene>
    <name evidence="3" type="ORF">SELMODRAFT_441476</name>
</gene>
<evidence type="ECO:0000313" key="4">
    <source>
        <dbReference type="Proteomes" id="UP000001514"/>
    </source>
</evidence>
<evidence type="ECO:0000259" key="2">
    <source>
        <dbReference type="SMART" id="SM00306"/>
    </source>
</evidence>
<proteinExistence type="predicted"/>
<name>D8RJU0_SELML</name>